<evidence type="ECO:0000256" key="7">
    <source>
        <dbReference type="SAM" id="MobiDB-lite"/>
    </source>
</evidence>
<keyword evidence="3" id="KW-0479">Metal-binding</keyword>
<feature type="region of interest" description="Disordered" evidence="7">
    <location>
        <begin position="98"/>
        <end position="188"/>
    </location>
</feature>
<keyword evidence="2" id="KW-0645">Protease</keyword>
<dbReference type="InterPro" id="IPR001577">
    <property type="entry name" value="Peptidase_M8"/>
</dbReference>
<accession>A0A238JU19</accession>
<dbReference type="GO" id="GO:0005737">
    <property type="term" value="C:cytoplasm"/>
    <property type="evidence" value="ECO:0007669"/>
    <property type="project" value="TreeGrafter"/>
</dbReference>
<dbReference type="Proteomes" id="UP000220836">
    <property type="component" value="Unassembled WGS sequence"/>
</dbReference>
<evidence type="ECO:0000256" key="5">
    <source>
        <dbReference type="ARBA" id="ARBA00022833"/>
    </source>
</evidence>
<evidence type="ECO:0000256" key="4">
    <source>
        <dbReference type="ARBA" id="ARBA00022801"/>
    </source>
</evidence>
<evidence type="ECO:0000256" key="1">
    <source>
        <dbReference type="ARBA" id="ARBA00001947"/>
    </source>
</evidence>
<dbReference type="GO" id="GO:0004222">
    <property type="term" value="F:metalloendopeptidase activity"/>
    <property type="evidence" value="ECO:0007669"/>
    <property type="project" value="InterPro"/>
</dbReference>
<dbReference type="Gene3D" id="3.90.132.10">
    <property type="entry name" value="Leishmanolysin , domain 2"/>
    <property type="match status" value="1"/>
</dbReference>
<keyword evidence="6" id="KW-0482">Metalloprotease</keyword>
<comment type="cofactor">
    <cofactor evidence="1">
        <name>Zn(2+)</name>
        <dbReference type="ChEBI" id="CHEBI:29105"/>
    </cofactor>
</comment>
<keyword evidence="9" id="KW-1185">Reference proteome</keyword>
<dbReference type="GO" id="GO:0007155">
    <property type="term" value="P:cell adhesion"/>
    <property type="evidence" value="ECO:0007669"/>
    <property type="project" value="InterPro"/>
</dbReference>
<feature type="compositionally biased region" description="Acidic residues" evidence="7">
    <location>
        <begin position="130"/>
        <end position="145"/>
    </location>
</feature>
<keyword evidence="4" id="KW-0378">Hydrolase</keyword>
<dbReference type="GO" id="GO:0046872">
    <property type="term" value="F:metal ion binding"/>
    <property type="evidence" value="ECO:0007669"/>
    <property type="project" value="UniProtKB-KW"/>
</dbReference>
<dbReference type="GO" id="GO:0016020">
    <property type="term" value="C:membrane"/>
    <property type="evidence" value="ECO:0007669"/>
    <property type="project" value="InterPro"/>
</dbReference>
<gene>
    <name evidence="8" type="ORF">PEV8663_00394</name>
</gene>
<protein>
    <submittedName>
        <fullName evidence="8">Leishmanolysin</fullName>
    </submittedName>
</protein>
<dbReference type="PANTHER" id="PTHR10942:SF0">
    <property type="entry name" value="LEISHMANOLYSIN-LIKE PEPTIDASE"/>
    <property type="match status" value="1"/>
</dbReference>
<reference evidence="8 9" key="1">
    <citation type="submission" date="2017-05" db="EMBL/GenBank/DDBJ databases">
        <authorList>
            <person name="Song R."/>
            <person name="Chenine A.L."/>
            <person name="Ruprecht R.M."/>
        </authorList>
    </citation>
    <scope>NUCLEOTIDE SEQUENCE [LARGE SCALE GENOMIC DNA]</scope>
    <source>
        <strain evidence="8 9">CECT 8663</strain>
    </source>
</reference>
<dbReference type="GO" id="GO:0006508">
    <property type="term" value="P:proteolysis"/>
    <property type="evidence" value="ECO:0007669"/>
    <property type="project" value="UniProtKB-KW"/>
</dbReference>
<dbReference type="AlphaFoldDB" id="A0A238JU19"/>
<organism evidence="8 9">
    <name type="scientific">Pelagimonas varians</name>
    <dbReference type="NCBI Taxonomy" id="696760"/>
    <lineage>
        <taxon>Bacteria</taxon>
        <taxon>Pseudomonadati</taxon>
        <taxon>Pseudomonadota</taxon>
        <taxon>Alphaproteobacteria</taxon>
        <taxon>Rhodobacterales</taxon>
        <taxon>Roseobacteraceae</taxon>
        <taxon>Pelagimonas</taxon>
    </lineage>
</organism>
<proteinExistence type="predicted"/>
<evidence type="ECO:0000313" key="9">
    <source>
        <dbReference type="Proteomes" id="UP000220836"/>
    </source>
</evidence>
<sequence>MAFLRLMRSDFFTALVPFEEVFSNGRRALPDPPTAEVFEIQYDVSRPVLENDTDVPPPIEVDLSGIGDEERDFNPALLEPHYDADHFEFVGNSDADVPAFSGQGATGPTEPDFTPVTMVAVSGDGRGDPDPEPDPAVVEDNDPDPAPEPVVQPNTPAAPTDMGRSSGATAGTPYDSPRTPAPGDDNAVYGRAPDATPEVIPDSGPVTTYTSGGAAATSYNVTIDFTGTWTTQLQAAFIDAADYLSTIILADIPDVIVDGLPVDDITITATLEAIDGVGGTLGSAGPRDVRFDGTYLASTGAMTFDSADASNQFGIGNWETIVLHEMLHAMGFGTLWSYMGLTSGSVASGDMRFTGVNASETYLIEFPGVAASDLGSALGVPIETDGGAGTAGGHWDEVLFDTEIMTGYVDPDSFVSDMTIAALEDMGYDTVFDNPYDGIDLFGPTPANPLADLFA</sequence>
<dbReference type="Pfam" id="PF01457">
    <property type="entry name" value="Peptidase_M8"/>
    <property type="match status" value="1"/>
</dbReference>
<name>A0A238JU19_9RHOB</name>
<dbReference type="EMBL" id="FXYH01000001">
    <property type="protein sequence ID" value="SMX34120.1"/>
    <property type="molecule type" value="Genomic_DNA"/>
</dbReference>
<evidence type="ECO:0000256" key="6">
    <source>
        <dbReference type="ARBA" id="ARBA00023049"/>
    </source>
</evidence>
<keyword evidence="5" id="KW-0862">Zinc</keyword>
<evidence type="ECO:0000256" key="3">
    <source>
        <dbReference type="ARBA" id="ARBA00022723"/>
    </source>
</evidence>
<evidence type="ECO:0000256" key="2">
    <source>
        <dbReference type="ARBA" id="ARBA00022670"/>
    </source>
</evidence>
<dbReference type="PANTHER" id="PTHR10942">
    <property type="entry name" value="LEISHMANOLYSIN-LIKE PEPTIDASE"/>
    <property type="match status" value="1"/>
</dbReference>
<dbReference type="SUPFAM" id="SSF55486">
    <property type="entry name" value="Metalloproteases ('zincins'), catalytic domain"/>
    <property type="match status" value="2"/>
</dbReference>
<evidence type="ECO:0000313" key="8">
    <source>
        <dbReference type="EMBL" id="SMX34120.1"/>
    </source>
</evidence>